<dbReference type="Proteomes" id="UP001596023">
    <property type="component" value="Unassembled WGS sequence"/>
</dbReference>
<evidence type="ECO:0000313" key="8">
    <source>
        <dbReference type="EMBL" id="MFC4675483.1"/>
    </source>
</evidence>
<protein>
    <submittedName>
        <fullName evidence="8">Lipopolysaccharide biosynthesis protein</fullName>
    </submittedName>
</protein>
<keyword evidence="5 7" id="KW-1133">Transmembrane helix</keyword>
<sequence>MADSLKRKTGVALFWSFIDKGGQQIITLVFFYILVRLISKEDIGTVNLLAIFTIISGMLQESGYSSALIRKREVHPEEYTSVFYFNISISLILYTILFFCAPLISWFYEKPVLTDLARFVFLAFVFNAFAIIQNVNLVREMNFKLNTRITLVAWCVSGLIAILMAYNGYGIWSMAAQQVLQSFIRSLLLWIFVKWRPSGKFVFLHIKKMSSYSINLLISGLFGQICNNISPLIIGKKFSIPQVASYSQGLKLTNIPQSVISEGIRSVAYPLLSKIGEDDQRSKKAYRKVMRITSFISFPVAMLLIVTAGPIVSIYLPSEWADVVPILQILSIGGAFLPLFSLISSLLQFKGESKLLLKIEACKNVLVLVAIAIGVQFGIQGLVIGLSLVNVLAFFAGMFIAGKRITYSFVEILRDTVPYIIISVASFAPFTMLSLVGLENIFLLLLMPAFVGSCIYLLIMKLFGSVIMEETIDFVKQSYNKTFKR</sequence>
<keyword evidence="9" id="KW-1185">Reference proteome</keyword>
<name>A0ABV9L0B8_9BACT</name>
<feature type="transmembrane region" description="Helical" evidence="7">
    <location>
        <begin position="417"/>
        <end position="435"/>
    </location>
</feature>
<feature type="transmembrane region" description="Helical" evidence="7">
    <location>
        <begin position="149"/>
        <end position="169"/>
    </location>
</feature>
<feature type="transmembrane region" description="Helical" evidence="7">
    <location>
        <begin position="46"/>
        <end position="69"/>
    </location>
</feature>
<evidence type="ECO:0000256" key="6">
    <source>
        <dbReference type="ARBA" id="ARBA00023136"/>
    </source>
</evidence>
<evidence type="ECO:0000256" key="2">
    <source>
        <dbReference type="ARBA" id="ARBA00007430"/>
    </source>
</evidence>
<reference evidence="9" key="1">
    <citation type="journal article" date="2019" name="Int. J. Syst. Evol. Microbiol.">
        <title>The Global Catalogue of Microorganisms (GCM) 10K type strain sequencing project: providing services to taxonomists for standard genome sequencing and annotation.</title>
        <authorList>
            <consortium name="The Broad Institute Genomics Platform"/>
            <consortium name="The Broad Institute Genome Sequencing Center for Infectious Disease"/>
            <person name="Wu L."/>
            <person name="Ma J."/>
        </authorList>
    </citation>
    <scope>NUCLEOTIDE SEQUENCE [LARGE SCALE GENOMIC DNA]</scope>
    <source>
        <strain evidence="9">CCUG 66188</strain>
    </source>
</reference>
<keyword evidence="6 7" id="KW-0472">Membrane</keyword>
<feature type="transmembrane region" description="Helical" evidence="7">
    <location>
        <begin position="292"/>
        <end position="316"/>
    </location>
</feature>
<dbReference type="CDD" id="cd13127">
    <property type="entry name" value="MATE_tuaB_like"/>
    <property type="match status" value="1"/>
</dbReference>
<comment type="caution">
    <text evidence="8">The sequence shown here is derived from an EMBL/GenBank/DDBJ whole genome shotgun (WGS) entry which is preliminary data.</text>
</comment>
<evidence type="ECO:0000256" key="3">
    <source>
        <dbReference type="ARBA" id="ARBA00022475"/>
    </source>
</evidence>
<comment type="similarity">
    <text evidence="2">Belongs to the polysaccharide synthase family.</text>
</comment>
<feature type="transmembrane region" description="Helical" evidence="7">
    <location>
        <begin position="81"/>
        <end position="104"/>
    </location>
</feature>
<dbReference type="EMBL" id="JBHSGN010000103">
    <property type="protein sequence ID" value="MFC4675483.1"/>
    <property type="molecule type" value="Genomic_DNA"/>
</dbReference>
<feature type="transmembrane region" description="Helical" evidence="7">
    <location>
        <begin position="116"/>
        <end position="137"/>
    </location>
</feature>
<keyword evidence="3" id="KW-1003">Cell membrane</keyword>
<evidence type="ECO:0000256" key="5">
    <source>
        <dbReference type="ARBA" id="ARBA00022989"/>
    </source>
</evidence>
<feature type="transmembrane region" description="Helical" evidence="7">
    <location>
        <begin position="361"/>
        <end position="379"/>
    </location>
</feature>
<dbReference type="PANTHER" id="PTHR30250:SF10">
    <property type="entry name" value="LIPOPOLYSACCHARIDE BIOSYNTHESIS PROTEIN WZXC"/>
    <property type="match status" value="1"/>
</dbReference>
<gene>
    <name evidence="8" type="ORF">ACFO6W_17460</name>
</gene>
<proteinExistence type="inferred from homology"/>
<evidence type="ECO:0000313" key="9">
    <source>
        <dbReference type="Proteomes" id="UP001596023"/>
    </source>
</evidence>
<feature type="transmembrane region" description="Helical" evidence="7">
    <location>
        <begin position="12"/>
        <end position="34"/>
    </location>
</feature>
<feature type="transmembrane region" description="Helical" evidence="7">
    <location>
        <begin position="441"/>
        <end position="459"/>
    </location>
</feature>
<evidence type="ECO:0000256" key="7">
    <source>
        <dbReference type="SAM" id="Phobius"/>
    </source>
</evidence>
<dbReference type="PANTHER" id="PTHR30250">
    <property type="entry name" value="PST FAMILY PREDICTED COLANIC ACID TRANSPORTER"/>
    <property type="match status" value="1"/>
</dbReference>
<comment type="subcellular location">
    <subcellularLocation>
        <location evidence="1">Cell membrane</location>
        <topology evidence="1">Multi-pass membrane protein</topology>
    </subcellularLocation>
</comment>
<dbReference type="Pfam" id="PF13440">
    <property type="entry name" value="Polysacc_synt_3"/>
    <property type="match status" value="1"/>
</dbReference>
<evidence type="ECO:0000256" key="1">
    <source>
        <dbReference type="ARBA" id="ARBA00004651"/>
    </source>
</evidence>
<feature type="transmembrane region" description="Helical" evidence="7">
    <location>
        <begin position="214"/>
        <end position="234"/>
    </location>
</feature>
<organism evidence="8 9">
    <name type="scientific">Dysgonomonas termitidis</name>
    <dbReference type="NCBI Taxonomy" id="1516126"/>
    <lineage>
        <taxon>Bacteria</taxon>
        <taxon>Pseudomonadati</taxon>
        <taxon>Bacteroidota</taxon>
        <taxon>Bacteroidia</taxon>
        <taxon>Bacteroidales</taxon>
        <taxon>Dysgonomonadaceae</taxon>
        <taxon>Dysgonomonas</taxon>
    </lineage>
</organism>
<feature type="transmembrane region" description="Helical" evidence="7">
    <location>
        <begin position="328"/>
        <end position="349"/>
    </location>
</feature>
<keyword evidence="4 7" id="KW-0812">Transmembrane</keyword>
<evidence type="ECO:0000256" key="4">
    <source>
        <dbReference type="ARBA" id="ARBA00022692"/>
    </source>
</evidence>
<dbReference type="RefSeq" id="WP_379998760.1">
    <property type="nucleotide sequence ID" value="NZ_JBHSGN010000103.1"/>
</dbReference>
<dbReference type="InterPro" id="IPR050833">
    <property type="entry name" value="Poly_Biosynth_Transport"/>
</dbReference>
<accession>A0ABV9L0B8</accession>